<evidence type="ECO:0000313" key="10">
    <source>
        <dbReference type="EMBL" id="KAI5431602.1"/>
    </source>
</evidence>
<dbReference type="PANTHER" id="PTHR47986">
    <property type="entry name" value="OSJNBA0070M12.3 PROTEIN"/>
    <property type="match status" value="1"/>
</dbReference>
<keyword evidence="5" id="KW-0677">Repeat</keyword>
<sequence length="99" mass="11139">MINLPRFNLSGTLSHFVANLGSLVEIRLKGNHINGVVPSNWTSLMNMKLLDLSDNNISPPLPIFTNGLKPMVEGNSLVGMKFFWFMLIELPNLLCLWLE</sequence>
<evidence type="ECO:0000256" key="6">
    <source>
        <dbReference type="ARBA" id="ARBA00022989"/>
    </source>
</evidence>
<gene>
    <name evidence="10" type="ORF">KIW84_035696</name>
</gene>
<evidence type="ECO:0000256" key="2">
    <source>
        <dbReference type="ARBA" id="ARBA00022614"/>
    </source>
</evidence>
<keyword evidence="3" id="KW-0812">Transmembrane</keyword>
<comment type="subcellular location">
    <subcellularLocation>
        <location evidence="1">Membrane</location>
        <topology evidence="1">Single-pass membrane protein</topology>
    </subcellularLocation>
</comment>
<evidence type="ECO:0000256" key="8">
    <source>
        <dbReference type="ARBA" id="ARBA00023170"/>
    </source>
</evidence>
<evidence type="ECO:0000256" key="5">
    <source>
        <dbReference type="ARBA" id="ARBA00022737"/>
    </source>
</evidence>
<keyword evidence="8" id="KW-0675">Receptor</keyword>
<dbReference type="FunFam" id="3.80.10.10:FF:000129">
    <property type="entry name" value="Leucine-rich repeat receptor-like kinase"/>
    <property type="match status" value="1"/>
</dbReference>
<dbReference type="PANTHER" id="PTHR47986:SF13">
    <property type="entry name" value="RECEPTOR PROTEIN KINASE TMK1-LIKE"/>
    <property type="match status" value="1"/>
</dbReference>
<dbReference type="EMBL" id="JAMSHJ010000003">
    <property type="protein sequence ID" value="KAI5431602.1"/>
    <property type="molecule type" value="Genomic_DNA"/>
</dbReference>
<evidence type="ECO:0000313" key="11">
    <source>
        <dbReference type="Proteomes" id="UP001058974"/>
    </source>
</evidence>
<dbReference type="InterPro" id="IPR052422">
    <property type="entry name" value="Auxin_Ser/Thr_Kinase"/>
</dbReference>
<proteinExistence type="predicted"/>
<evidence type="ECO:0000256" key="3">
    <source>
        <dbReference type="ARBA" id="ARBA00022692"/>
    </source>
</evidence>
<dbReference type="SUPFAM" id="SSF52058">
    <property type="entry name" value="L domain-like"/>
    <property type="match status" value="1"/>
</dbReference>
<dbReference type="Gene3D" id="3.80.10.10">
    <property type="entry name" value="Ribonuclease Inhibitor"/>
    <property type="match status" value="1"/>
</dbReference>
<dbReference type="InterPro" id="IPR032675">
    <property type="entry name" value="LRR_dom_sf"/>
</dbReference>
<evidence type="ECO:0000256" key="9">
    <source>
        <dbReference type="ARBA" id="ARBA00023180"/>
    </source>
</evidence>
<keyword evidence="7" id="KW-0472">Membrane</keyword>
<dbReference type="Proteomes" id="UP001058974">
    <property type="component" value="Chromosome 3"/>
</dbReference>
<keyword evidence="2" id="KW-0433">Leucine-rich repeat</keyword>
<evidence type="ECO:0000256" key="1">
    <source>
        <dbReference type="ARBA" id="ARBA00004167"/>
    </source>
</evidence>
<comment type="caution">
    <text evidence="10">The sequence shown here is derived from an EMBL/GenBank/DDBJ whole genome shotgun (WGS) entry which is preliminary data.</text>
</comment>
<keyword evidence="6" id="KW-1133">Transmembrane helix</keyword>
<organism evidence="10 11">
    <name type="scientific">Pisum sativum</name>
    <name type="common">Garden pea</name>
    <name type="synonym">Lathyrus oleraceus</name>
    <dbReference type="NCBI Taxonomy" id="3888"/>
    <lineage>
        <taxon>Eukaryota</taxon>
        <taxon>Viridiplantae</taxon>
        <taxon>Streptophyta</taxon>
        <taxon>Embryophyta</taxon>
        <taxon>Tracheophyta</taxon>
        <taxon>Spermatophyta</taxon>
        <taxon>Magnoliopsida</taxon>
        <taxon>eudicotyledons</taxon>
        <taxon>Gunneridae</taxon>
        <taxon>Pentapetalae</taxon>
        <taxon>rosids</taxon>
        <taxon>fabids</taxon>
        <taxon>Fabales</taxon>
        <taxon>Fabaceae</taxon>
        <taxon>Papilionoideae</taxon>
        <taxon>50 kb inversion clade</taxon>
        <taxon>NPAAA clade</taxon>
        <taxon>Hologalegina</taxon>
        <taxon>IRL clade</taxon>
        <taxon>Fabeae</taxon>
        <taxon>Lathyrus</taxon>
    </lineage>
</organism>
<evidence type="ECO:0000256" key="7">
    <source>
        <dbReference type="ARBA" id="ARBA00023136"/>
    </source>
</evidence>
<keyword evidence="9" id="KW-0325">Glycoprotein</keyword>
<protein>
    <submittedName>
        <fullName evidence="10">Uncharacterized protein</fullName>
    </submittedName>
</protein>
<accession>A0A9D5B126</accession>
<dbReference type="GO" id="GO:0016020">
    <property type="term" value="C:membrane"/>
    <property type="evidence" value="ECO:0007669"/>
    <property type="project" value="UniProtKB-SubCell"/>
</dbReference>
<keyword evidence="4" id="KW-0732">Signal</keyword>
<dbReference type="AlphaFoldDB" id="A0A9D5B126"/>
<evidence type="ECO:0000256" key="4">
    <source>
        <dbReference type="ARBA" id="ARBA00022729"/>
    </source>
</evidence>
<keyword evidence="11" id="KW-1185">Reference proteome</keyword>
<reference evidence="10 11" key="1">
    <citation type="journal article" date="2022" name="Nat. Genet.">
        <title>Improved pea reference genome and pan-genome highlight genomic features and evolutionary characteristics.</title>
        <authorList>
            <person name="Yang T."/>
            <person name="Liu R."/>
            <person name="Luo Y."/>
            <person name="Hu S."/>
            <person name="Wang D."/>
            <person name="Wang C."/>
            <person name="Pandey M.K."/>
            <person name="Ge S."/>
            <person name="Xu Q."/>
            <person name="Li N."/>
            <person name="Li G."/>
            <person name="Huang Y."/>
            <person name="Saxena R.K."/>
            <person name="Ji Y."/>
            <person name="Li M."/>
            <person name="Yan X."/>
            <person name="He Y."/>
            <person name="Liu Y."/>
            <person name="Wang X."/>
            <person name="Xiang C."/>
            <person name="Varshney R.K."/>
            <person name="Ding H."/>
            <person name="Gao S."/>
            <person name="Zong X."/>
        </authorList>
    </citation>
    <scope>NUCLEOTIDE SEQUENCE [LARGE SCALE GENOMIC DNA]</scope>
    <source>
        <strain evidence="10 11">cv. Zhongwan 6</strain>
    </source>
</reference>
<dbReference type="Gramene" id="Psat03G0569600-T1">
    <property type="protein sequence ID" value="KAI5431602.1"/>
    <property type="gene ID" value="KIW84_035696"/>
</dbReference>
<name>A0A9D5B126_PEA</name>